<comment type="similarity">
    <text evidence="3">Belongs to the FAD-dependent oxidoreductase family.</text>
</comment>
<evidence type="ECO:0000256" key="5">
    <source>
        <dbReference type="ARBA" id="ARBA00022827"/>
    </source>
</evidence>
<evidence type="ECO:0000256" key="3">
    <source>
        <dbReference type="ARBA" id="ARBA00006442"/>
    </source>
</evidence>
<dbReference type="GO" id="GO:0071949">
    <property type="term" value="F:FAD binding"/>
    <property type="evidence" value="ECO:0007669"/>
    <property type="project" value="TreeGrafter"/>
</dbReference>
<feature type="domain" description="Mitochondrial apoptosis-inducing factor C-terminal" evidence="11">
    <location>
        <begin position="39"/>
        <end position="69"/>
    </location>
</feature>
<dbReference type="Proteomes" id="UP000648187">
    <property type="component" value="Unassembled WGS sequence"/>
</dbReference>
<dbReference type="InterPro" id="IPR036188">
    <property type="entry name" value="FAD/NAD-bd_sf"/>
</dbReference>
<dbReference type="GO" id="GO:0046983">
    <property type="term" value="F:protein dimerization activity"/>
    <property type="evidence" value="ECO:0007669"/>
    <property type="project" value="InterPro"/>
</dbReference>
<dbReference type="InterPro" id="IPR029324">
    <property type="entry name" value="AIF_C"/>
</dbReference>
<evidence type="ECO:0000256" key="2">
    <source>
        <dbReference type="ARBA" id="ARBA00004173"/>
    </source>
</evidence>
<comment type="caution">
    <text evidence="12">The sequence shown here is derived from an EMBL/GenBank/DDBJ whole genome shotgun (WGS) entry which is preliminary data.</text>
</comment>
<evidence type="ECO:0000256" key="10">
    <source>
        <dbReference type="SAM" id="MobiDB-lite"/>
    </source>
</evidence>
<organism evidence="12 13">
    <name type="scientific">Spodoptera exigua</name>
    <name type="common">Beet armyworm</name>
    <name type="synonym">Noctua fulgens</name>
    <dbReference type="NCBI Taxonomy" id="7107"/>
    <lineage>
        <taxon>Eukaryota</taxon>
        <taxon>Metazoa</taxon>
        <taxon>Ecdysozoa</taxon>
        <taxon>Arthropoda</taxon>
        <taxon>Hexapoda</taxon>
        <taxon>Insecta</taxon>
        <taxon>Pterygota</taxon>
        <taxon>Neoptera</taxon>
        <taxon>Endopterygota</taxon>
        <taxon>Lepidoptera</taxon>
        <taxon>Glossata</taxon>
        <taxon>Ditrysia</taxon>
        <taxon>Noctuoidea</taxon>
        <taxon>Noctuidae</taxon>
        <taxon>Amphipyrinae</taxon>
        <taxon>Spodoptera</taxon>
    </lineage>
</organism>
<dbReference type="EMBL" id="JACKWZ010000932">
    <property type="protein sequence ID" value="KAF9404612.1"/>
    <property type="molecule type" value="Genomic_DNA"/>
</dbReference>
<keyword evidence="9" id="KW-0496">Mitochondrion</keyword>
<protein>
    <recommendedName>
        <fullName evidence="11">Mitochondrial apoptosis-inducing factor C-terminal domain-containing protein</fullName>
    </recommendedName>
</protein>
<keyword evidence="6" id="KW-0809">Transit peptide</keyword>
<keyword evidence="5" id="KW-0274">FAD</keyword>
<reference evidence="12" key="1">
    <citation type="submission" date="2020-08" db="EMBL/GenBank/DDBJ databases">
        <title>Spodoptera exigua strain:BAW_Kor-Di-RS1 Genome sequencing and assembly.</title>
        <authorList>
            <person name="Kim J."/>
            <person name="Nam H.Y."/>
            <person name="Kwon M."/>
            <person name="Choi J.H."/>
            <person name="Cho S.R."/>
            <person name="Kim G.-H."/>
        </authorList>
    </citation>
    <scope>NUCLEOTIDE SEQUENCE</scope>
    <source>
        <strain evidence="12">BAW_Kor-Di-RS1</strain>
        <tissue evidence="12">Whole-body</tissue>
    </source>
</reference>
<evidence type="ECO:0000313" key="13">
    <source>
        <dbReference type="Proteomes" id="UP000648187"/>
    </source>
</evidence>
<comment type="subcellular location">
    <subcellularLocation>
        <location evidence="2">Mitochondrion</location>
    </subcellularLocation>
</comment>
<dbReference type="InterPro" id="IPR016156">
    <property type="entry name" value="FAD/NAD-linked_Rdtase_dimer_sf"/>
</dbReference>
<dbReference type="PANTHER" id="PTHR43557:SF4">
    <property type="entry name" value="APOPTOSIS-INDUCING FACTOR 1, MITOCHONDRIAL"/>
    <property type="match status" value="1"/>
</dbReference>
<accession>A0A835G016</accession>
<sequence length="277" mass="30965">MRARSDVYAAGDVACFYDVVLGRRRVEHHDHAVVSGRLAGENMAALGPAKHYTHQSMFWSDLGPQLGYEVSAAPLPRPHPGRPSAHRALLRRLSASSTRGFPQWASSQRMPSGPSSEAVQSPAESRRYERGVVFYLRERRVVGVLLWNLFNRMHVARQVRPPHCPTRLPPAVWGSRCHSWFCAGSGAGLQIAQQNSLLGNNENLVPDGWMYGIDIITLVVILDEIWLELRLEGPLNSRALVHGTTWPYDSYATGIDQNVLEGKMSLMDWTQECAEMI</sequence>
<dbReference type="GO" id="GO:0016174">
    <property type="term" value="F:NAD(P)H oxidase H2O2-forming activity"/>
    <property type="evidence" value="ECO:0007669"/>
    <property type="project" value="TreeGrafter"/>
</dbReference>
<dbReference type="SUPFAM" id="SSF51905">
    <property type="entry name" value="FAD/NAD(P)-binding domain"/>
    <property type="match status" value="1"/>
</dbReference>
<evidence type="ECO:0000259" key="11">
    <source>
        <dbReference type="Pfam" id="PF14721"/>
    </source>
</evidence>
<keyword evidence="4" id="KW-0285">Flavoprotein</keyword>
<name>A0A835G016_SPOEX</name>
<dbReference type="PANTHER" id="PTHR43557">
    <property type="entry name" value="APOPTOSIS-INDUCING FACTOR 1"/>
    <property type="match status" value="1"/>
</dbReference>
<evidence type="ECO:0000256" key="7">
    <source>
        <dbReference type="ARBA" id="ARBA00023002"/>
    </source>
</evidence>
<feature type="region of interest" description="Disordered" evidence="10">
    <location>
        <begin position="99"/>
        <end position="122"/>
    </location>
</feature>
<dbReference type="GO" id="GO:0005739">
    <property type="term" value="C:mitochondrion"/>
    <property type="evidence" value="ECO:0007669"/>
    <property type="project" value="UniProtKB-SubCell"/>
</dbReference>
<dbReference type="AlphaFoldDB" id="A0A835G016"/>
<dbReference type="Pfam" id="PF14721">
    <property type="entry name" value="AIF_C"/>
    <property type="match status" value="2"/>
</dbReference>
<keyword evidence="7" id="KW-0560">Oxidoreductase</keyword>
<dbReference type="GO" id="GO:0006915">
    <property type="term" value="P:apoptotic process"/>
    <property type="evidence" value="ECO:0007669"/>
    <property type="project" value="TreeGrafter"/>
</dbReference>
<dbReference type="SUPFAM" id="SSF55424">
    <property type="entry name" value="FAD/NAD-linked reductases, dimerisation (C-terminal) domain"/>
    <property type="match status" value="1"/>
</dbReference>
<dbReference type="SMART" id="SM01353">
    <property type="entry name" value="AIF_C"/>
    <property type="match status" value="1"/>
</dbReference>
<keyword evidence="8" id="KW-0520">NAD</keyword>
<keyword evidence="13" id="KW-1185">Reference proteome</keyword>
<evidence type="ECO:0000256" key="1">
    <source>
        <dbReference type="ARBA" id="ARBA00001974"/>
    </source>
</evidence>
<dbReference type="GO" id="GO:0033108">
    <property type="term" value="P:mitochondrial respiratory chain complex assembly"/>
    <property type="evidence" value="ECO:0007669"/>
    <property type="project" value="TreeGrafter"/>
</dbReference>
<proteinExistence type="inferred from homology"/>
<comment type="cofactor">
    <cofactor evidence="1">
        <name>FAD</name>
        <dbReference type="ChEBI" id="CHEBI:57692"/>
    </cofactor>
</comment>
<dbReference type="Gene3D" id="3.30.390.30">
    <property type="match status" value="1"/>
</dbReference>
<evidence type="ECO:0000313" key="12">
    <source>
        <dbReference type="EMBL" id="KAF9404612.1"/>
    </source>
</evidence>
<evidence type="ECO:0000256" key="4">
    <source>
        <dbReference type="ARBA" id="ARBA00022630"/>
    </source>
</evidence>
<gene>
    <name evidence="12" type="ORF">HW555_014250</name>
</gene>
<evidence type="ECO:0000256" key="8">
    <source>
        <dbReference type="ARBA" id="ARBA00023027"/>
    </source>
</evidence>
<evidence type="ECO:0000256" key="6">
    <source>
        <dbReference type="ARBA" id="ARBA00022946"/>
    </source>
</evidence>
<dbReference type="Gene3D" id="3.50.50.60">
    <property type="entry name" value="FAD/NAD(P)-binding domain"/>
    <property type="match status" value="1"/>
</dbReference>
<evidence type="ECO:0000256" key="9">
    <source>
        <dbReference type="ARBA" id="ARBA00023128"/>
    </source>
</evidence>
<dbReference type="InterPro" id="IPR050446">
    <property type="entry name" value="FAD-oxidoreductase/Apoptosis"/>
</dbReference>
<feature type="domain" description="Mitochondrial apoptosis-inducing factor C-terminal" evidence="11">
    <location>
        <begin position="114"/>
        <end position="159"/>
    </location>
</feature>